<accession>A0A098TNA1</accession>
<comment type="caution">
    <text evidence="3">The sequence shown here is derived from an EMBL/GenBank/DDBJ whole genome shotgun (WGS) entry which is preliminary data.</text>
</comment>
<reference evidence="3 4" key="1">
    <citation type="journal article" date="2014" name="Mol. Ecol.">
        <title>Evolution of Synechococcus.</title>
        <authorList>
            <person name="Dvorak P."/>
            <person name="Casamatta D."/>
            <person name="Hasler P."/>
            <person name="Poulickova A."/>
            <person name="Ondrej V."/>
            <person name="Sanges R."/>
        </authorList>
    </citation>
    <scope>NUCLEOTIDE SEQUENCE [LARGE SCALE GENOMIC DNA]</scope>
    <source>
        <strain evidence="3 4">CAUP A 1101</strain>
    </source>
</reference>
<dbReference type="SUPFAM" id="SSF52540">
    <property type="entry name" value="P-loop containing nucleoside triphosphate hydrolases"/>
    <property type="match status" value="1"/>
</dbReference>
<name>A0A098TNA1_9CYAN</name>
<feature type="domain" description="AAA+ ATPase" evidence="2">
    <location>
        <begin position="121"/>
        <end position="253"/>
    </location>
</feature>
<evidence type="ECO:0000313" key="4">
    <source>
        <dbReference type="Proteomes" id="UP000030170"/>
    </source>
</evidence>
<dbReference type="AlphaFoldDB" id="A0A098TNA1"/>
<evidence type="ECO:0000259" key="2">
    <source>
        <dbReference type="SMART" id="SM00382"/>
    </source>
</evidence>
<dbReference type="InterPro" id="IPR003959">
    <property type="entry name" value="ATPase_AAA_core"/>
</dbReference>
<dbReference type="Pfam" id="PF00004">
    <property type="entry name" value="AAA"/>
    <property type="match status" value="1"/>
</dbReference>
<dbReference type="EMBL" id="JJML01000009">
    <property type="protein sequence ID" value="KGF73347.1"/>
    <property type="molecule type" value="Genomic_DNA"/>
</dbReference>
<evidence type="ECO:0000256" key="1">
    <source>
        <dbReference type="SAM" id="MobiDB-lite"/>
    </source>
</evidence>
<dbReference type="Gene3D" id="1.10.8.60">
    <property type="match status" value="1"/>
</dbReference>
<proteinExistence type="predicted"/>
<organism evidence="3 4">
    <name type="scientific">Neosynechococcus sphagnicola sy1</name>
    <dbReference type="NCBI Taxonomy" id="1497020"/>
    <lineage>
        <taxon>Bacteria</taxon>
        <taxon>Bacillati</taxon>
        <taxon>Cyanobacteriota</taxon>
        <taxon>Cyanophyceae</taxon>
        <taxon>Neosynechococcales</taxon>
        <taxon>Neosynechococcaceae</taxon>
        <taxon>Neosynechococcus</taxon>
    </lineage>
</organism>
<dbReference type="InterPro" id="IPR003593">
    <property type="entry name" value="AAA+_ATPase"/>
</dbReference>
<feature type="region of interest" description="Disordered" evidence="1">
    <location>
        <begin position="306"/>
        <end position="325"/>
    </location>
</feature>
<dbReference type="InterPro" id="IPR027417">
    <property type="entry name" value="P-loop_NTPase"/>
</dbReference>
<gene>
    <name evidence="3" type="ORF">DO97_21365</name>
</gene>
<dbReference type="SMART" id="SM00382">
    <property type="entry name" value="AAA"/>
    <property type="match status" value="1"/>
</dbReference>
<dbReference type="Gene3D" id="3.40.50.300">
    <property type="entry name" value="P-loop containing nucleotide triphosphate hydrolases"/>
    <property type="match status" value="1"/>
</dbReference>
<keyword evidence="4" id="KW-1185">Reference proteome</keyword>
<evidence type="ECO:0000313" key="3">
    <source>
        <dbReference type="EMBL" id="KGF73347.1"/>
    </source>
</evidence>
<dbReference type="GO" id="GO:0005524">
    <property type="term" value="F:ATP binding"/>
    <property type="evidence" value="ECO:0007669"/>
    <property type="project" value="InterPro"/>
</dbReference>
<dbReference type="Proteomes" id="UP000030170">
    <property type="component" value="Unassembled WGS sequence"/>
</dbReference>
<sequence>MQYHLLLPRSQGEGIFLRYALQLSDSLVNYLLAESPHPTVLEQLLQGASPAPPPLLRFWQPLGTPPVTRQGGTPVTPESGLAQTGLVLPAALMQHLQTLCDRIQLQSQVDRVWGFQGDVPQGVMVVLSGAAGTGKTTAVRAIAQTLQLPIAIVDLAQVALADQEKLLQEILHQSPVLLLIKSAQFWLGRTPLVSAAQFQHFWCQRQLQSGLTFLSVRYIQMVKWQWRQQVYQTLEFPIPDLAARLQLWQQAIPTPTPLDPNIDWRVLAEQWPISGGEIRAIARSAAFYAAAESPHTKLGMQHLLQAGAQAQHPPRKSTPRRSTCG</sequence>
<protein>
    <recommendedName>
        <fullName evidence="2">AAA+ ATPase domain-containing protein</fullName>
    </recommendedName>
</protein>
<dbReference type="GO" id="GO:0016887">
    <property type="term" value="F:ATP hydrolysis activity"/>
    <property type="evidence" value="ECO:0007669"/>
    <property type="project" value="InterPro"/>
</dbReference>
<dbReference type="STRING" id="1497020.DO97_21365"/>